<dbReference type="SUPFAM" id="SSF53098">
    <property type="entry name" value="Ribonuclease H-like"/>
    <property type="match status" value="1"/>
</dbReference>
<dbReference type="Proteomes" id="UP000617531">
    <property type="component" value="Unassembled WGS sequence"/>
</dbReference>
<gene>
    <name evidence="7" type="ORF">GCM10011600_28600</name>
</gene>
<dbReference type="InterPro" id="IPR050534">
    <property type="entry name" value="Coronavir_polyprotein_1ab"/>
</dbReference>
<dbReference type="CDD" id="cd18808">
    <property type="entry name" value="SF1_C_Upf1"/>
    <property type="match status" value="1"/>
</dbReference>
<dbReference type="NCBIfam" id="TIGR03491">
    <property type="entry name" value="TM0106 family RecB-like putative nuclease"/>
    <property type="match status" value="1"/>
</dbReference>
<keyword evidence="8" id="KW-1185">Reference proteome</keyword>
<organism evidence="7 8">
    <name type="scientific">Pseudolysinimonas yzui</name>
    <dbReference type="NCBI Taxonomy" id="2708254"/>
    <lineage>
        <taxon>Bacteria</taxon>
        <taxon>Bacillati</taxon>
        <taxon>Actinomycetota</taxon>
        <taxon>Actinomycetes</taxon>
        <taxon>Micrococcales</taxon>
        <taxon>Microbacteriaceae</taxon>
        <taxon>Pseudolysinimonas</taxon>
    </lineage>
</organism>
<keyword evidence="2" id="KW-0378">Hydrolase</keyword>
<dbReference type="GO" id="GO:0016787">
    <property type="term" value="F:hydrolase activity"/>
    <property type="evidence" value="ECO:0007669"/>
    <property type="project" value="UniProtKB-KW"/>
</dbReference>
<reference evidence="7" key="1">
    <citation type="journal article" date="2014" name="Int. J. Syst. Evol. Microbiol.">
        <title>Complete genome sequence of Corynebacterium casei LMG S-19264T (=DSM 44701T), isolated from a smear-ripened cheese.</title>
        <authorList>
            <consortium name="US DOE Joint Genome Institute (JGI-PGF)"/>
            <person name="Walter F."/>
            <person name="Albersmeier A."/>
            <person name="Kalinowski J."/>
            <person name="Ruckert C."/>
        </authorList>
    </citation>
    <scope>NUCLEOTIDE SEQUENCE</scope>
    <source>
        <strain evidence="7">CGMCC 1.16548</strain>
    </source>
</reference>
<comment type="caution">
    <text evidence="7">The sequence shown here is derived from an EMBL/GenBank/DDBJ whole genome shotgun (WGS) entry which is preliminary data.</text>
</comment>
<evidence type="ECO:0000313" key="7">
    <source>
        <dbReference type="EMBL" id="GHF25950.1"/>
    </source>
</evidence>
<evidence type="ECO:0000256" key="3">
    <source>
        <dbReference type="ARBA" id="ARBA00022806"/>
    </source>
</evidence>
<dbReference type="Gene3D" id="3.40.50.300">
    <property type="entry name" value="P-loop containing nucleotide triphosphate hydrolases"/>
    <property type="match status" value="2"/>
</dbReference>
<evidence type="ECO:0000256" key="2">
    <source>
        <dbReference type="ARBA" id="ARBA00022801"/>
    </source>
</evidence>
<keyword evidence="1" id="KW-0547">Nucleotide-binding</keyword>
<evidence type="ECO:0000313" key="8">
    <source>
        <dbReference type="Proteomes" id="UP000617531"/>
    </source>
</evidence>
<dbReference type="GO" id="GO:0005524">
    <property type="term" value="F:ATP binding"/>
    <property type="evidence" value="ECO:0007669"/>
    <property type="project" value="UniProtKB-KW"/>
</dbReference>
<evidence type="ECO:0000256" key="4">
    <source>
        <dbReference type="ARBA" id="ARBA00022840"/>
    </source>
</evidence>
<dbReference type="RefSeq" id="WP_191284223.1">
    <property type="nucleotide sequence ID" value="NZ_BNAI01000011.1"/>
</dbReference>
<evidence type="ECO:0000259" key="5">
    <source>
        <dbReference type="Pfam" id="PF13087"/>
    </source>
</evidence>
<feature type="domain" description="YprB ribonuclease H-like" evidence="6">
    <location>
        <begin position="346"/>
        <end position="547"/>
    </location>
</feature>
<dbReference type="SUPFAM" id="SSF52540">
    <property type="entry name" value="P-loop containing nucleoside triphosphate hydrolases"/>
    <property type="match status" value="1"/>
</dbReference>
<sequence>MFVRSSRVHYSASDLKAAVECEWALMRKLDAKLGRIEAIEEADDPMLARASLLGGEHEARALENYKSTYADSVVEIETEDARADPDILRAAQERTIEALQQGKDVVFQATFFDEPDDSRIGFVGFADFLVKVPAEGVSTRGPEGRYSTTEGGEFAYQVWDTKLARKARVTALLQLAAYADQLRKLGIPVADETYLLLGNGEESKHSLKDIEPVFHDRVARLKEMIEARLDDPNPIEWGAAGYVADGRCEWCAPEIERTRDVLLVAGMRTTARARLAEVGIRTIDELAASEGPVEGIGDHALAKLRAQARMQLQAPGDDESGLHRVAWEIASAQGLAALPPADAGDIFFDFEGDPLWTANGLDWGLDYLWGLVTLEGLDTPPEAATRPPKEVFTAFWAHDRNEEKQALIDFLEFVQQRRQRHPGLHIYHYADYERAHLQALTARYGVGESILDELLTEDVFVDLYPIVRRSIRISEGSYSIKRLEPLYMGADVRTGDLTKGDESIQFYVDYTELRDAGAEADAQAKLEEIRAYNEYDCVSTHRLRNWLLERARENGVEPVSTRVAREIEEKEIERREATVRDALYAHVDGIPAEDRTADQQAIALAAAAIEYHRREDKTYWWGHFARQGMDDGDLADDREVFFIEKTTLVSDWAKPTPRSAEHRVIKVRGTMAGGARVREGDQPFAMYEQPVPDVCGETAPGLRGEHDKTRILSVTAVDGRPDAYDIELDENVGRGGEPWTALPIALTPGRPIPTKAQREAILKWGARVAESLGGRVAAQPRVETHLADPALDILRRIPPRMVDGDGLEPIGIDGVPAAIVESLVRLDRSYLAVQGPPGSGKTYVGSNVIAHLVTELGWKVGVVAQSHDVIENLLGKVLDAGVPPERVGKKAPSSGYPTPPRWTVLPGNDDIPLFIGEHFTAGFVLGGTAWDFANGGKVQPDSLDLLVIDEAGQYSLADTIAVSVAAQRLLLLGDPQQLPQVTTGAHPEHIYLSALGWLSDGLDVLPAELGYFLEETWRMHPDLTRPVSDLSYEGRLRSHLPDTTDRLLDGVAPGLHAIPIDHVGNSIESVEECAAVVALVKRHIGMPWRDPSTGRDDLLRPADLIVVAPYNAQVDLLRRTLAAAGLGDVPVGTVDKFQGQEAAVAIVSLTASSAADVPRGISFLLQRNRLNVAISRGKWAAYLIHSPALRDYLPHTPQALAELSGFIRLTSPAPTAG</sequence>
<dbReference type="Pfam" id="PF13604">
    <property type="entry name" value="AAA_30"/>
    <property type="match status" value="1"/>
</dbReference>
<dbReference type="GO" id="GO:0043139">
    <property type="term" value="F:5'-3' DNA helicase activity"/>
    <property type="evidence" value="ECO:0007669"/>
    <property type="project" value="TreeGrafter"/>
</dbReference>
<dbReference type="InterPro" id="IPR027417">
    <property type="entry name" value="P-loop_NTPase"/>
</dbReference>
<accession>A0A8J3GSJ3</accession>
<evidence type="ECO:0000256" key="1">
    <source>
        <dbReference type="ARBA" id="ARBA00022741"/>
    </source>
</evidence>
<dbReference type="Pfam" id="PF13482">
    <property type="entry name" value="RNase_H_2"/>
    <property type="match status" value="1"/>
</dbReference>
<dbReference type="InterPro" id="IPR012337">
    <property type="entry name" value="RNaseH-like_sf"/>
</dbReference>
<evidence type="ECO:0000259" key="6">
    <source>
        <dbReference type="Pfam" id="PF13482"/>
    </source>
</evidence>
<dbReference type="PANTHER" id="PTHR43788:SF8">
    <property type="entry name" value="DNA-BINDING PROTEIN SMUBP-2"/>
    <property type="match status" value="1"/>
</dbReference>
<dbReference type="PANTHER" id="PTHR43788">
    <property type="entry name" value="DNA2/NAM7 HELICASE FAMILY MEMBER"/>
    <property type="match status" value="1"/>
</dbReference>
<name>A0A8J3GSJ3_9MICO</name>
<protein>
    <submittedName>
        <fullName evidence="7">Uncharacterized protein</fullName>
    </submittedName>
</protein>
<proteinExistence type="predicted"/>
<dbReference type="InterPro" id="IPR038720">
    <property type="entry name" value="YprB_RNase_H-like_dom"/>
</dbReference>
<dbReference type="EMBL" id="BNAI01000011">
    <property type="protein sequence ID" value="GHF25950.1"/>
    <property type="molecule type" value="Genomic_DNA"/>
</dbReference>
<dbReference type="InterPro" id="IPR019993">
    <property type="entry name" value="RecB_nuclease_TM0106_put"/>
</dbReference>
<keyword evidence="3" id="KW-0347">Helicase</keyword>
<keyword evidence="4" id="KW-0067">ATP-binding</keyword>
<feature type="domain" description="DNA2/NAM7 helicase-like C-terminal" evidence="5">
    <location>
        <begin position="1011"/>
        <end position="1183"/>
    </location>
</feature>
<dbReference type="Pfam" id="PF13087">
    <property type="entry name" value="AAA_12"/>
    <property type="match status" value="1"/>
</dbReference>
<dbReference type="InterPro" id="IPR041679">
    <property type="entry name" value="DNA2/NAM7-like_C"/>
</dbReference>
<dbReference type="InterPro" id="IPR047187">
    <property type="entry name" value="SF1_C_Upf1"/>
</dbReference>
<dbReference type="AlphaFoldDB" id="A0A8J3GSJ3"/>
<dbReference type="CDD" id="cd17934">
    <property type="entry name" value="DEXXQc_Upf1-like"/>
    <property type="match status" value="1"/>
</dbReference>
<reference evidence="7" key="2">
    <citation type="submission" date="2020-09" db="EMBL/GenBank/DDBJ databases">
        <authorList>
            <person name="Sun Q."/>
            <person name="Zhou Y."/>
        </authorList>
    </citation>
    <scope>NUCLEOTIDE SEQUENCE</scope>
    <source>
        <strain evidence="7">CGMCC 1.16548</strain>
    </source>
</reference>